<name>A0A7M7PLT4_STRPU</name>
<feature type="compositionally biased region" description="Polar residues" evidence="1">
    <location>
        <begin position="204"/>
        <end position="220"/>
    </location>
</feature>
<dbReference type="OrthoDB" id="10235450at2759"/>
<feature type="compositionally biased region" description="Basic and acidic residues" evidence="1">
    <location>
        <begin position="186"/>
        <end position="201"/>
    </location>
</feature>
<protein>
    <recommendedName>
        <fullName evidence="4">Death domain-containing protein</fullName>
    </recommendedName>
</protein>
<evidence type="ECO:0000313" key="3">
    <source>
        <dbReference type="Proteomes" id="UP000007110"/>
    </source>
</evidence>
<evidence type="ECO:0000313" key="2">
    <source>
        <dbReference type="EnsemblMetazoa" id="XP_030852634"/>
    </source>
</evidence>
<sequence>MTGTASYEDNSTGGLGRSDTLQAGEEPPDDEFADILTKIADDLYDEAKIDSLAGQLGILHGDIQRALMTNVKFNRVTSDGTRHMLKQWREGVSREDERIELTKALHAAKLVNLADLYLSEGVVEEQIDAEYDKEEVNDEQLFARDEASLEEEQTKGQTDTQILQDATASNDHTPRDGQTGDMASKTQDHLTDRSRSQHPDKSPVCSTQNLDASEVTSGDVSSGEVHAGDDMTNVSSIQPADQSSVHEMQVLPEDTCMSEIAPLVSSGGKPDEESNILEEEDLISQLVLIDPFPEKIMLLFILKIIMDVPQRVLSL</sequence>
<keyword evidence="3" id="KW-1185">Reference proteome</keyword>
<evidence type="ECO:0000256" key="1">
    <source>
        <dbReference type="SAM" id="MobiDB-lite"/>
    </source>
</evidence>
<dbReference type="KEGG" id="spu:105444716"/>
<organism evidence="2 3">
    <name type="scientific">Strongylocentrotus purpuratus</name>
    <name type="common">Purple sea urchin</name>
    <dbReference type="NCBI Taxonomy" id="7668"/>
    <lineage>
        <taxon>Eukaryota</taxon>
        <taxon>Metazoa</taxon>
        <taxon>Echinodermata</taxon>
        <taxon>Eleutherozoa</taxon>
        <taxon>Echinozoa</taxon>
        <taxon>Echinoidea</taxon>
        <taxon>Euechinoidea</taxon>
        <taxon>Echinacea</taxon>
        <taxon>Camarodonta</taxon>
        <taxon>Echinidea</taxon>
        <taxon>Strongylocentrotidae</taxon>
        <taxon>Strongylocentrotus</taxon>
    </lineage>
</organism>
<dbReference type="RefSeq" id="XP_030852634.1">
    <property type="nucleotide sequence ID" value="XM_030996774.1"/>
</dbReference>
<dbReference type="FunFam" id="1.10.533.10:FF:000080">
    <property type="entry name" value="Uncharacterized protein"/>
    <property type="match status" value="1"/>
</dbReference>
<dbReference type="InParanoid" id="A0A7M7PLT4"/>
<dbReference type="Gene3D" id="1.10.533.10">
    <property type="entry name" value="Death Domain, Fas"/>
    <property type="match status" value="1"/>
</dbReference>
<accession>A0A7M7PLT4</accession>
<dbReference type="GeneID" id="105444716"/>
<dbReference type="PANTHER" id="PTHR24132">
    <property type="entry name" value="ANKYRIN REPEAT AND SOCS BOX PROTEIN 6"/>
    <property type="match status" value="1"/>
</dbReference>
<evidence type="ECO:0008006" key="4">
    <source>
        <dbReference type="Google" id="ProtNLM"/>
    </source>
</evidence>
<dbReference type="Proteomes" id="UP000007110">
    <property type="component" value="Unassembled WGS sequence"/>
</dbReference>
<dbReference type="PANTHER" id="PTHR24132:SF24">
    <property type="entry name" value="ANKYRIN REPEAT AND SOCS BOX PROTEIN 6"/>
    <property type="match status" value="1"/>
</dbReference>
<feature type="region of interest" description="Disordered" evidence="1">
    <location>
        <begin position="1"/>
        <end position="30"/>
    </location>
</feature>
<feature type="compositionally biased region" description="Polar residues" evidence="1">
    <location>
        <begin position="1"/>
        <end position="12"/>
    </location>
</feature>
<dbReference type="EnsemblMetazoa" id="XM_030996774">
    <property type="protein sequence ID" value="XP_030852634"/>
    <property type="gene ID" value="LOC105444716"/>
</dbReference>
<dbReference type="InterPro" id="IPR011029">
    <property type="entry name" value="DEATH-like_dom_sf"/>
</dbReference>
<feature type="region of interest" description="Disordered" evidence="1">
    <location>
        <begin position="147"/>
        <end position="243"/>
    </location>
</feature>
<feature type="compositionally biased region" description="Polar residues" evidence="1">
    <location>
        <begin position="155"/>
        <end position="171"/>
    </location>
</feature>
<feature type="compositionally biased region" description="Polar residues" evidence="1">
    <location>
        <begin position="232"/>
        <end position="243"/>
    </location>
</feature>
<reference evidence="2" key="2">
    <citation type="submission" date="2021-01" db="UniProtKB">
        <authorList>
            <consortium name="EnsemblMetazoa"/>
        </authorList>
    </citation>
    <scope>IDENTIFICATION</scope>
</reference>
<dbReference type="AlphaFoldDB" id="A0A7M7PLT4"/>
<proteinExistence type="predicted"/>
<reference evidence="3" key="1">
    <citation type="submission" date="2015-02" db="EMBL/GenBank/DDBJ databases">
        <title>Genome sequencing for Strongylocentrotus purpuratus.</title>
        <authorList>
            <person name="Murali S."/>
            <person name="Liu Y."/>
            <person name="Vee V."/>
            <person name="English A."/>
            <person name="Wang M."/>
            <person name="Skinner E."/>
            <person name="Han Y."/>
            <person name="Muzny D.M."/>
            <person name="Worley K.C."/>
            <person name="Gibbs R.A."/>
        </authorList>
    </citation>
    <scope>NUCLEOTIDE SEQUENCE</scope>
</reference>